<dbReference type="AlphaFoldDB" id="A0A9W7ZY01"/>
<feature type="domain" description="PAS" evidence="2">
    <location>
        <begin position="205"/>
        <end position="252"/>
    </location>
</feature>
<dbReference type="SUPFAM" id="SSF55785">
    <property type="entry name" value="PYP-like sensor domain (PAS domain)"/>
    <property type="match status" value="2"/>
</dbReference>
<accession>A0A9W7ZY01</accession>
<evidence type="ECO:0000313" key="4">
    <source>
        <dbReference type="Proteomes" id="UP001150538"/>
    </source>
</evidence>
<dbReference type="CDD" id="cd00130">
    <property type="entry name" value="PAS"/>
    <property type="match status" value="2"/>
</dbReference>
<proteinExistence type="predicted"/>
<reference evidence="3" key="1">
    <citation type="submission" date="2022-07" db="EMBL/GenBank/DDBJ databases">
        <title>Phylogenomic reconstructions and comparative analyses of Kickxellomycotina fungi.</title>
        <authorList>
            <person name="Reynolds N.K."/>
            <person name="Stajich J.E."/>
            <person name="Barry K."/>
            <person name="Grigoriev I.V."/>
            <person name="Crous P."/>
            <person name="Smith M.E."/>
        </authorList>
    </citation>
    <scope>NUCLEOTIDE SEQUENCE</scope>
    <source>
        <strain evidence="3">NBRC 100468</strain>
    </source>
</reference>
<protein>
    <recommendedName>
        <fullName evidence="2">PAS domain-containing protein</fullName>
    </recommendedName>
</protein>
<evidence type="ECO:0000313" key="3">
    <source>
        <dbReference type="EMBL" id="KAJ1914021.1"/>
    </source>
</evidence>
<name>A0A9W7ZY01_9FUNG</name>
<dbReference type="OrthoDB" id="411251at2759"/>
<sequence>MHPEYTTLWIHDNTPECNILWCSNSVSDCLGWKPEEMIGKTAEDFVPAHRTIHYRRAIARNHLQDALAWQFNIETLCKDGSYATLSCVCFNCQNIVIAIASPTDLSDTKLTRIQKDGETKQEDWVSSSQYPNIPPLEKANVEQVQMHGVNTLFPKADPMDRIHYMPIPEQRGCFILRSDPINDSETTTENLDNMFGRANITRDWKIEFASQTMENLLGFDGSELISRSFLKCVYVEDMVGVADSLDKAMSSHRVHSLSFRVCPEGDPLETQKIIPVEGLVVGSFKNIVLLMRPKARTRNDIRSMIEHKRMIRKRQQEQLRRERAAATAAADHQQPPPIQEEAESMDESSIDYSLYEDPETDSFSLCDIISSDPETSAAEGFWAYLDESEFNMEQELQQNPETLFRDCQG</sequence>
<dbReference type="InterPro" id="IPR000014">
    <property type="entry name" value="PAS"/>
</dbReference>
<dbReference type="InterPro" id="IPR035965">
    <property type="entry name" value="PAS-like_dom_sf"/>
</dbReference>
<organism evidence="3 4">
    <name type="scientific">Mycoemilia scoparia</name>
    <dbReference type="NCBI Taxonomy" id="417184"/>
    <lineage>
        <taxon>Eukaryota</taxon>
        <taxon>Fungi</taxon>
        <taxon>Fungi incertae sedis</taxon>
        <taxon>Zoopagomycota</taxon>
        <taxon>Kickxellomycotina</taxon>
        <taxon>Kickxellomycetes</taxon>
        <taxon>Kickxellales</taxon>
        <taxon>Kickxellaceae</taxon>
        <taxon>Mycoemilia</taxon>
    </lineage>
</organism>
<dbReference type="EMBL" id="JANBPU010000223">
    <property type="protein sequence ID" value="KAJ1914021.1"/>
    <property type="molecule type" value="Genomic_DNA"/>
</dbReference>
<dbReference type="Pfam" id="PF13426">
    <property type="entry name" value="PAS_9"/>
    <property type="match status" value="1"/>
</dbReference>
<dbReference type="PROSITE" id="PS50112">
    <property type="entry name" value="PAS"/>
    <property type="match status" value="1"/>
</dbReference>
<comment type="caution">
    <text evidence="3">The sequence shown here is derived from an EMBL/GenBank/DDBJ whole genome shotgun (WGS) entry which is preliminary data.</text>
</comment>
<evidence type="ECO:0000259" key="2">
    <source>
        <dbReference type="PROSITE" id="PS50112"/>
    </source>
</evidence>
<evidence type="ECO:0000256" key="1">
    <source>
        <dbReference type="SAM" id="MobiDB-lite"/>
    </source>
</evidence>
<feature type="region of interest" description="Disordered" evidence="1">
    <location>
        <begin position="316"/>
        <end position="349"/>
    </location>
</feature>
<feature type="compositionally biased region" description="Acidic residues" evidence="1">
    <location>
        <begin position="340"/>
        <end position="349"/>
    </location>
</feature>
<dbReference type="Proteomes" id="UP001150538">
    <property type="component" value="Unassembled WGS sequence"/>
</dbReference>
<gene>
    <name evidence="3" type="ORF">H4219_004967</name>
</gene>
<keyword evidence="4" id="KW-1185">Reference proteome</keyword>
<dbReference type="Gene3D" id="3.30.450.20">
    <property type="entry name" value="PAS domain"/>
    <property type="match status" value="2"/>
</dbReference>